<comment type="caution">
    <text evidence="1">The sequence shown here is derived from an EMBL/GenBank/DDBJ whole genome shotgun (WGS) entry which is preliminary data.</text>
</comment>
<evidence type="ECO:0000313" key="2">
    <source>
        <dbReference type="Proteomes" id="UP000245370"/>
    </source>
</evidence>
<proteinExistence type="predicted"/>
<gene>
    <name evidence="1" type="ORF">DIT68_03360</name>
</gene>
<keyword evidence="2" id="KW-1185">Reference proteome</keyword>
<dbReference type="EMBL" id="QFRJ01000002">
    <property type="protein sequence ID" value="PWH86290.1"/>
    <property type="molecule type" value="Genomic_DNA"/>
</dbReference>
<accession>A0A2U2XEX5</accession>
<reference evidence="1 2" key="1">
    <citation type="submission" date="2018-05" db="EMBL/GenBank/DDBJ databases">
        <title>Brumimicrobium oceani sp. nov., isolated from coastal sediment.</title>
        <authorList>
            <person name="Kou Y."/>
        </authorList>
    </citation>
    <scope>NUCLEOTIDE SEQUENCE [LARGE SCALE GENOMIC DNA]</scope>
    <source>
        <strain evidence="1 2">C305</strain>
    </source>
</reference>
<protein>
    <submittedName>
        <fullName evidence="1">Uncharacterized protein</fullName>
    </submittedName>
</protein>
<dbReference type="AlphaFoldDB" id="A0A2U2XEX5"/>
<evidence type="ECO:0000313" key="1">
    <source>
        <dbReference type="EMBL" id="PWH86290.1"/>
    </source>
</evidence>
<organism evidence="1 2">
    <name type="scientific">Brumimicrobium oceani</name>
    <dbReference type="NCBI Taxonomy" id="2100725"/>
    <lineage>
        <taxon>Bacteria</taxon>
        <taxon>Pseudomonadati</taxon>
        <taxon>Bacteroidota</taxon>
        <taxon>Flavobacteriia</taxon>
        <taxon>Flavobacteriales</taxon>
        <taxon>Crocinitomicaceae</taxon>
        <taxon>Brumimicrobium</taxon>
    </lineage>
</organism>
<dbReference type="RefSeq" id="WP_109358401.1">
    <property type="nucleotide sequence ID" value="NZ_QFRJ01000002.1"/>
</dbReference>
<reference evidence="1 2" key="2">
    <citation type="submission" date="2018-05" db="EMBL/GenBank/DDBJ databases">
        <authorList>
            <person name="Lanie J.A."/>
            <person name="Ng W.-L."/>
            <person name="Kazmierczak K.M."/>
            <person name="Andrzejewski T.M."/>
            <person name="Davidsen T.M."/>
            <person name="Wayne K.J."/>
            <person name="Tettelin H."/>
            <person name="Glass J.I."/>
            <person name="Rusch D."/>
            <person name="Podicherti R."/>
            <person name="Tsui H.-C.T."/>
            <person name="Winkler M.E."/>
        </authorList>
    </citation>
    <scope>NUCLEOTIDE SEQUENCE [LARGE SCALE GENOMIC DNA]</scope>
    <source>
        <strain evidence="1 2">C305</strain>
    </source>
</reference>
<dbReference type="Proteomes" id="UP000245370">
    <property type="component" value="Unassembled WGS sequence"/>
</dbReference>
<sequence>MKNINLPKSSSQFQSEGELFIITSFLKQFYPLQKEDNLKETFTLENASNIKMQLDLYLKDAKVIGEIYVTELPFNSGRKRKFQSDILKMITFEKINKEHYKKFYFLTADEEKLKTLHGDVSDGSFYKHTREKSLIGKNTWLNLTLESFGIELYYYCIGELFFEKLKKTRKLQKEGMREKVINK</sequence>
<name>A0A2U2XEX5_9FLAO</name>